<evidence type="ECO:0000313" key="2">
    <source>
        <dbReference type="Proteomes" id="UP001352263"/>
    </source>
</evidence>
<dbReference type="EMBL" id="JAWIIV010000010">
    <property type="protein sequence ID" value="MEC4720259.1"/>
    <property type="molecule type" value="Genomic_DNA"/>
</dbReference>
<dbReference type="Proteomes" id="UP001352263">
    <property type="component" value="Unassembled WGS sequence"/>
</dbReference>
<proteinExistence type="predicted"/>
<comment type="caution">
    <text evidence="1">The sequence shown here is derived from an EMBL/GenBank/DDBJ whole genome shotgun (WGS) entry which is preliminary data.</text>
</comment>
<keyword evidence="2" id="KW-1185">Reference proteome</keyword>
<sequence>MKNPQYVIDMVDYLYEEGDRDLIFFGQILGVVSYDENDNPFDKTPEKRMSDAIKLANYLISSDDFCLGKTVKQQDETYQYRVYEEGFQKFCEDVTRAFSSNGIDDVDLNAGIWLKKLKIGQRRTAIPREIMEMFE</sequence>
<protein>
    <submittedName>
        <fullName evidence="1">Uncharacterized protein</fullName>
    </submittedName>
</protein>
<gene>
    <name evidence="1" type="ORF">RY831_13940</name>
</gene>
<evidence type="ECO:0000313" key="1">
    <source>
        <dbReference type="EMBL" id="MEC4720259.1"/>
    </source>
</evidence>
<accession>A0ABU6J9E3</accession>
<reference evidence="1 2" key="1">
    <citation type="submission" date="2023-10" db="EMBL/GenBank/DDBJ databases">
        <title>Noviherbaspirillum sp. CPCC 100848 genome assembly.</title>
        <authorList>
            <person name="Li X.Y."/>
            <person name="Fang X.M."/>
        </authorList>
    </citation>
    <scope>NUCLEOTIDE SEQUENCE [LARGE SCALE GENOMIC DNA]</scope>
    <source>
        <strain evidence="1 2">CPCC 100848</strain>
    </source>
</reference>
<organism evidence="1 2">
    <name type="scientific">Noviherbaspirillum album</name>
    <dbReference type="NCBI Taxonomy" id="3080276"/>
    <lineage>
        <taxon>Bacteria</taxon>
        <taxon>Pseudomonadati</taxon>
        <taxon>Pseudomonadota</taxon>
        <taxon>Betaproteobacteria</taxon>
        <taxon>Burkholderiales</taxon>
        <taxon>Oxalobacteraceae</taxon>
        <taxon>Noviherbaspirillum</taxon>
    </lineage>
</organism>
<name>A0ABU6J9E3_9BURK</name>
<dbReference type="RefSeq" id="WP_326506969.1">
    <property type="nucleotide sequence ID" value="NZ_JAWIIV010000010.1"/>
</dbReference>